<name>A0AAD8PPV8_9PEZI</name>
<dbReference type="AlphaFoldDB" id="A0AAD8PPV8"/>
<comment type="caution">
    <text evidence="1">The sequence shown here is derived from an EMBL/GenBank/DDBJ whole genome shotgun (WGS) entry which is preliminary data.</text>
</comment>
<dbReference type="GeneID" id="85443057"/>
<gene>
    <name evidence="1" type="ORF">LY79DRAFT_566398</name>
</gene>
<dbReference type="RefSeq" id="XP_060409763.1">
    <property type="nucleotide sequence ID" value="XM_060558817.1"/>
</dbReference>
<evidence type="ECO:0000313" key="1">
    <source>
        <dbReference type="EMBL" id="KAK1574224.1"/>
    </source>
</evidence>
<reference evidence="1" key="1">
    <citation type="submission" date="2021-06" db="EMBL/GenBank/DDBJ databases">
        <title>Comparative genomics, transcriptomics and evolutionary studies reveal genomic signatures of adaptation to plant cell wall in hemibiotrophic fungi.</title>
        <authorList>
            <consortium name="DOE Joint Genome Institute"/>
            <person name="Baroncelli R."/>
            <person name="Diaz J.F."/>
            <person name="Benocci T."/>
            <person name="Peng M."/>
            <person name="Battaglia E."/>
            <person name="Haridas S."/>
            <person name="Andreopoulos W."/>
            <person name="Labutti K."/>
            <person name="Pangilinan J."/>
            <person name="Floch G.L."/>
            <person name="Makela M.R."/>
            <person name="Henrissat B."/>
            <person name="Grigoriev I.V."/>
            <person name="Crouch J.A."/>
            <person name="De Vries R.P."/>
            <person name="Sukno S.A."/>
            <person name="Thon M.R."/>
        </authorList>
    </citation>
    <scope>NUCLEOTIDE SEQUENCE</scope>
    <source>
        <strain evidence="1">CBS 125086</strain>
    </source>
</reference>
<keyword evidence="2" id="KW-1185">Reference proteome</keyword>
<dbReference type="EMBL" id="JAHLJV010000078">
    <property type="protein sequence ID" value="KAK1574224.1"/>
    <property type="molecule type" value="Genomic_DNA"/>
</dbReference>
<sequence>MITVAVNRQTHCGAGICAHAYLRDFCPSGHLFLLKSALNLIRQYRGHTRGASTDVPTSVPIYKHFTYLLH</sequence>
<dbReference type="Proteomes" id="UP001230504">
    <property type="component" value="Unassembled WGS sequence"/>
</dbReference>
<proteinExistence type="predicted"/>
<organism evidence="1 2">
    <name type="scientific">Colletotrichum navitas</name>
    <dbReference type="NCBI Taxonomy" id="681940"/>
    <lineage>
        <taxon>Eukaryota</taxon>
        <taxon>Fungi</taxon>
        <taxon>Dikarya</taxon>
        <taxon>Ascomycota</taxon>
        <taxon>Pezizomycotina</taxon>
        <taxon>Sordariomycetes</taxon>
        <taxon>Hypocreomycetidae</taxon>
        <taxon>Glomerellales</taxon>
        <taxon>Glomerellaceae</taxon>
        <taxon>Colletotrichum</taxon>
        <taxon>Colletotrichum graminicola species complex</taxon>
    </lineage>
</organism>
<protein>
    <submittedName>
        <fullName evidence="1">Uncharacterized protein</fullName>
    </submittedName>
</protein>
<accession>A0AAD8PPV8</accession>
<evidence type="ECO:0000313" key="2">
    <source>
        <dbReference type="Proteomes" id="UP001230504"/>
    </source>
</evidence>